<dbReference type="PANTHER" id="PTHR10954">
    <property type="entry name" value="RIBONUCLEASE H2 SUBUNIT A"/>
    <property type="match status" value="1"/>
</dbReference>
<dbReference type="Pfam" id="PF01351">
    <property type="entry name" value="RNase_HII"/>
    <property type="match status" value="1"/>
</dbReference>
<evidence type="ECO:0000256" key="10">
    <source>
        <dbReference type="ARBA" id="ARBA00022723"/>
    </source>
</evidence>
<feature type="region of interest" description="Disordered" evidence="17">
    <location>
        <begin position="1"/>
        <end position="30"/>
    </location>
</feature>
<dbReference type="RefSeq" id="WP_372386491.1">
    <property type="nucleotide sequence ID" value="NZ_JBGNYA010000001.1"/>
</dbReference>
<comment type="caution">
    <text evidence="19">The sequence shown here is derived from an EMBL/GenBank/DDBJ whole genome shotgun (WGS) entry which is preliminary data.</text>
</comment>
<dbReference type="EC" id="3.1.26.4" evidence="6 14"/>
<evidence type="ECO:0000256" key="9">
    <source>
        <dbReference type="ARBA" id="ARBA00022722"/>
    </source>
</evidence>
<keyword evidence="13 14" id="KW-0464">Manganese</keyword>
<evidence type="ECO:0000256" key="7">
    <source>
        <dbReference type="ARBA" id="ARBA00019179"/>
    </source>
</evidence>
<keyword evidence="11 14" id="KW-0255">Endonuclease</keyword>
<evidence type="ECO:0000256" key="11">
    <source>
        <dbReference type="ARBA" id="ARBA00022759"/>
    </source>
</evidence>
<feature type="binding site" evidence="14 15">
    <location>
        <position position="25"/>
    </location>
    <ligand>
        <name>a divalent metal cation</name>
        <dbReference type="ChEBI" id="CHEBI:60240"/>
    </ligand>
</feature>
<dbReference type="GO" id="GO:0004523">
    <property type="term" value="F:RNA-DNA hybrid ribonuclease activity"/>
    <property type="evidence" value="ECO:0007669"/>
    <property type="project" value="UniProtKB-UniRule"/>
</dbReference>
<dbReference type="NCBIfam" id="TIGR00729">
    <property type="entry name" value="ribonuclease HII"/>
    <property type="match status" value="1"/>
</dbReference>
<reference evidence="19 20" key="1">
    <citation type="submission" date="2024-08" db="EMBL/GenBank/DDBJ databases">
        <title>Halobellus sp. MBLA0158 whole genome sequence.</title>
        <authorList>
            <person name="Hwang C.Y."/>
            <person name="Cho E.-S."/>
            <person name="Seo M.-J."/>
        </authorList>
    </citation>
    <scope>NUCLEOTIDE SEQUENCE [LARGE SCALE GENOMIC DNA]</scope>
    <source>
        <strain evidence="19 20">MBLA0158</strain>
    </source>
</reference>
<dbReference type="HAMAP" id="MF_00052_A">
    <property type="entry name" value="RNase_HII_A"/>
    <property type="match status" value="1"/>
</dbReference>
<evidence type="ECO:0000256" key="4">
    <source>
        <dbReference type="ARBA" id="ARBA00004496"/>
    </source>
</evidence>
<evidence type="ECO:0000256" key="6">
    <source>
        <dbReference type="ARBA" id="ARBA00012180"/>
    </source>
</evidence>
<dbReference type="SUPFAM" id="SSF53098">
    <property type="entry name" value="Ribonuclease H-like"/>
    <property type="match status" value="1"/>
</dbReference>
<comment type="function">
    <text evidence="3 14 16">Endonuclease that specifically degrades the RNA of RNA-DNA hybrids.</text>
</comment>
<dbReference type="Gene3D" id="1.10.10.460">
    <property type="entry name" value="Ribonuclease hii. Domain 2"/>
    <property type="match status" value="1"/>
</dbReference>
<dbReference type="InterPro" id="IPR036397">
    <property type="entry name" value="RNaseH_sf"/>
</dbReference>
<keyword evidence="12 14" id="KW-0378">Hydrolase</keyword>
<evidence type="ECO:0000256" key="12">
    <source>
        <dbReference type="ARBA" id="ARBA00022801"/>
    </source>
</evidence>
<dbReference type="InterPro" id="IPR012337">
    <property type="entry name" value="RNaseH-like_sf"/>
</dbReference>
<protein>
    <recommendedName>
        <fullName evidence="7 14">Ribonuclease HII</fullName>
        <shortName evidence="14">RNase HII</shortName>
        <ecNumber evidence="6 14">3.1.26.4</ecNumber>
    </recommendedName>
</protein>
<evidence type="ECO:0000256" key="5">
    <source>
        <dbReference type="ARBA" id="ARBA00007383"/>
    </source>
</evidence>
<keyword evidence="20" id="KW-1185">Reference proteome</keyword>
<keyword evidence="8 14" id="KW-0963">Cytoplasm</keyword>
<dbReference type="GO" id="GO:0006401">
    <property type="term" value="P:RNA catabolic process"/>
    <property type="evidence" value="ECO:0007669"/>
    <property type="project" value="UniProtKB-UniRule"/>
</dbReference>
<evidence type="ECO:0000256" key="8">
    <source>
        <dbReference type="ARBA" id="ARBA00022490"/>
    </source>
</evidence>
<dbReference type="GO" id="GO:0003723">
    <property type="term" value="F:RNA binding"/>
    <property type="evidence" value="ECO:0007669"/>
    <property type="project" value="UniProtKB-UniRule"/>
</dbReference>
<evidence type="ECO:0000256" key="16">
    <source>
        <dbReference type="RuleBase" id="RU003515"/>
    </source>
</evidence>
<comment type="similarity">
    <text evidence="5 14 16">Belongs to the RNase HII family.</text>
</comment>
<name>A0ABD5MDP0_9EURY</name>
<evidence type="ECO:0000256" key="15">
    <source>
        <dbReference type="PROSITE-ProRule" id="PRU01319"/>
    </source>
</evidence>
<evidence type="ECO:0000256" key="1">
    <source>
        <dbReference type="ARBA" id="ARBA00000077"/>
    </source>
</evidence>
<dbReference type="AlphaFoldDB" id="A0ABD5MDP0"/>
<sequence length="236" mass="24904">MTHDRDDEEGATDAHPDEVAIGTDEAGKGPVLGPMVAAAVRAAPARIPDDVDDSKRLSPATRRDLAEALRTSPDVDVGVAVVPTERIDDPETDMNSLTVAAHAEAVAAVAREGDRVVADAGDVSESRFARRVRERASDGGPSVAVYAEHGADETYPLVAAASVVAKVERDARIEALDDEFAEYGPVGSGYPSDPTTREFLRRYVEATGELPDCARASWSTSEDVLAAAEQSGLSEF</sequence>
<gene>
    <name evidence="14 19" type="primary">rnhB</name>
    <name evidence="19" type="ORF">OS889_00330</name>
</gene>
<comment type="cofactor">
    <cofactor evidence="2">
        <name>Mg(2+)</name>
        <dbReference type="ChEBI" id="CHEBI:18420"/>
    </cofactor>
</comment>
<evidence type="ECO:0000313" key="19">
    <source>
        <dbReference type="EMBL" id="MFA1609451.1"/>
    </source>
</evidence>
<evidence type="ECO:0000256" key="2">
    <source>
        <dbReference type="ARBA" id="ARBA00001946"/>
    </source>
</evidence>
<dbReference type="PROSITE" id="PS51975">
    <property type="entry name" value="RNASE_H_2"/>
    <property type="match status" value="1"/>
</dbReference>
<organism evidence="19 20">
    <name type="scientific">Halobellus rubicundus</name>
    <dbReference type="NCBI Taxonomy" id="2996466"/>
    <lineage>
        <taxon>Archaea</taxon>
        <taxon>Methanobacteriati</taxon>
        <taxon>Methanobacteriota</taxon>
        <taxon>Stenosarchaea group</taxon>
        <taxon>Halobacteria</taxon>
        <taxon>Halobacteriales</taxon>
        <taxon>Haloferacaceae</taxon>
        <taxon>Halobellus</taxon>
    </lineage>
</organism>
<dbReference type="FunFam" id="1.10.10.460:FF:000001">
    <property type="entry name" value="Ribonuclease"/>
    <property type="match status" value="1"/>
</dbReference>
<evidence type="ECO:0000256" key="3">
    <source>
        <dbReference type="ARBA" id="ARBA00004065"/>
    </source>
</evidence>
<dbReference type="InterPro" id="IPR020787">
    <property type="entry name" value="RNase_HII_arc"/>
</dbReference>
<comment type="catalytic activity">
    <reaction evidence="1 14 15 16">
        <text>Endonucleolytic cleavage to 5'-phosphomonoester.</text>
        <dbReference type="EC" id="3.1.26.4"/>
    </reaction>
</comment>
<dbReference type="GO" id="GO:0005737">
    <property type="term" value="C:cytoplasm"/>
    <property type="evidence" value="ECO:0007669"/>
    <property type="project" value="UniProtKB-SubCell"/>
</dbReference>
<evidence type="ECO:0000313" key="20">
    <source>
        <dbReference type="Proteomes" id="UP001570511"/>
    </source>
</evidence>
<keyword evidence="10 14" id="KW-0479">Metal-binding</keyword>
<dbReference type="PANTHER" id="PTHR10954:SF23">
    <property type="entry name" value="RIBONUCLEASE"/>
    <property type="match status" value="1"/>
</dbReference>
<keyword evidence="9 14" id="KW-0540">Nuclease</keyword>
<accession>A0ABD5MDP0</accession>
<evidence type="ECO:0000256" key="14">
    <source>
        <dbReference type="HAMAP-Rule" id="MF_00052"/>
    </source>
</evidence>
<dbReference type="GO" id="GO:0030145">
    <property type="term" value="F:manganese ion binding"/>
    <property type="evidence" value="ECO:0007669"/>
    <property type="project" value="UniProtKB-UniRule"/>
</dbReference>
<evidence type="ECO:0000259" key="18">
    <source>
        <dbReference type="PROSITE" id="PS51975"/>
    </source>
</evidence>
<dbReference type="Gene3D" id="3.30.420.10">
    <property type="entry name" value="Ribonuclease H-like superfamily/Ribonuclease H"/>
    <property type="match status" value="1"/>
</dbReference>
<feature type="domain" description="RNase H type-2" evidence="18">
    <location>
        <begin position="18"/>
        <end position="230"/>
    </location>
</feature>
<dbReference type="InterPro" id="IPR023160">
    <property type="entry name" value="RNase_HII_hlx-loop-hlx_cap_dom"/>
</dbReference>
<feature type="compositionally biased region" description="Acidic residues" evidence="17">
    <location>
        <begin position="1"/>
        <end position="11"/>
    </location>
</feature>
<dbReference type="InterPro" id="IPR024567">
    <property type="entry name" value="RNase_HII/HIII_dom"/>
</dbReference>
<dbReference type="InterPro" id="IPR001352">
    <property type="entry name" value="RNase_HII/HIII"/>
</dbReference>
<feature type="binding site" evidence="14 15">
    <location>
        <position position="24"/>
    </location>
    <ligand>
        <name>a divalent metal cation</name>
        <dbReference type="ChEBI" id="CHEBI:60240"/>
    </ligand>
</feature>
<evidence type="ECO:0000256" key="17">
    <source>
        <dbReference type="SAM" id="MobiDB-lite"/>
    </source>
</evidence>
<comment type="subcellular location">
    <subcellularLocation>
        <location evidence="4 14">Cytoplasm</location>
    </subcellularLocation>
</comment>
<proteinExistence type="inferred from homology"/>
<evidence type="ECO:0000256" key="13">
    <source>
        <dbReference type="ARBA" id="ARBA00023211"/>
    </source>
</evidence>
<feature type="binding site" evidence="14 15">
    <location>
        <position position="119"/>
    </location>
    <ligand>
        <name>a divalent metal cation</name>
        <dbReference type="ChEBI" id="CHEBI:60240"/>
    </ligand>
</feature>
<dbReference type="EMBL" id="JBGNYA010000001">
    <property type="protein sequence ID" value="MFA1609451.1"/>
    <property type="molecule type" value="Genomic_DNA"/>
</dbReference>
<dbReference type="Proteomes" id="UP001570511">
    <property type="component" value="Unassembled WGS sequence"/>
</dbReference>
<comment type="cofactor">
    <cofactor evidence="14 15">
        <name>Mn(2+)</name>
        <dbReference type="ChEBI" id="CHEBI:29035"/>
    </cofactor>
    <cofactor evidence="14 15">
        <name>Mg(2+)</name>
        <dbReference type="ChEBI" id="CHEBI:18420"/>
    </cofactor>
    <text evidence="14 15">Manganese or magnesium. Binds 1 divalent metal ion per monomer in the absence of substrate. May bind a second metal ion after substrate binding.</text>
</comment>
<dbReference type="InterPro" id="IPR004649">
    <property type="entry name" value="RNase_H2_suA"/>
</dbReference>